<dbReference type="GO" id="GO:0043531">
    <property type="term" value="F:ADP binding"/>
    <property type="evidence" value="ECO:0007669"/>
    <property type="project" value="TreeGrafter"/>
</dbReference>
<keyword evidence="9 12" id="KW-0139">CF(1)</keyword>
<comment type="subunit">
    <text evidence="12">F-type ATPases have 2 components, CF(1) - the catalytic core - and CF(0) - the membrane proton channel. CF(1) has five subunits: alpha(3), beta(3), gamma(1), delta(1), epsilon(1). CF(0) has four main subunits: a, b, b' and c.</text>
</comment>
<dbReference type="PANTHER" id="PTHR48082">
    <property type="entry name" value="ATP SYNTHASE SUBUNIT ALPHA, MITOCHONDRIAL"/>
    <property type="match status" value="1"/>
</dbReference>
<keyword evidence="15" id="KW-0378">Hydrolase</keyword>
<gene>
    <name evidence="12 15" type="primary">atpA</name>
</gene>
<name>I2CSU1_AMPCA</name>
<evidence type="ECO:0000259" key="13">
    <source>
        <dbReference type="Pfam" id="PF00006"/>
    </source>
</evidence>
<dbReference type="InterPro" id="IPR033732">
    <property type="entry name" value="ATP_synth_F1_a_nt-bd_dom"/>
</dbReference>
<evidence type="ECO:0000313" key="15">
    <source>
        <dbReference type="EMBL" id="AFJ70026.1"/>
    </source>
</evidence>
<feature type="domain" description="ATP synthase alpha subunit C-terminal" evidence="14">
    <location>
        <begin position="347"/>
        <end position="431"/>
    </location>
</feature>
<dbReference type="Pfam" id="PF00306">
    <property type="entry name" value="ATP-synt_ab_C"/>
    <property type="match status" value="1"/>
</dbReference>
<dbReference type="EMBL" id="JQ885463">
    <property type="protein sequence ID" value="AFJ70024.1"/>
    <property type="molecule type" value="mRNA"/>
</dbReference>
<evidence type="ECO:0000256" key="4">
    <source>
        <dbReference type="ARBA" id="ARBA00022741"/>
    </source>
</evidence>
<dbReference type="EMBL" id="JQ885466">
    <property type="protein sequence ID" value="AFJ70030.1"/>
    <property type="molecule type" value="mRNA"/>
</dbReference>
<dbReference type="Gene3D" id="3.40.50.300">
    <property type="entry name" value="P-loop containing nucleotide triphosphate hydrolases"/>
    <property type="match status" value="1"/>
</dbReference>
<comment type="function">
    <text evidence="12">Produces ATP from ADP in the presence of a proton gradient across the membrane. The alpha chain is a regulatory subunit.</text>
</comment>
<keyword evidence="12" id="KW-1278">Translocase</keyword>
<evidence type="ECO:0000256" key="8">
    <source>
        <dbReference type="ARBA" id="ARBA00023136"/>
    </source>
</evidence>
<keyword evidence="11" id="KW-0793">Thylakoid</keyword>
<dbReference type="GO" id="GO:0005524">
    <property type="term" value="F:ATP binding"/>
    <property type="evidence" value="ECO:0007669"/>
    <property type="project" value="UniProtKB-KW"/>
</dbReference>
<dbReference type="InterPro" id="IPR005294">
    <property type="entry name" value="ATP_synth_F1_asu"/>
</dbReference>
<dbReference type="NCBIfam" id="TIGR00962">
    <property type="entry name" value="atpA"/>
    <property type="match status" value="1"/>
</dbReference>
<dbReference type="EMBL" id="JQ885464">
    <property type="protein sequence ID" value="AFJ70026.1"/>
    <property type="molecule type" value="mRNA"/>
</dbReference>
<dbReference type="GO" id="GO:0046933">
    <property type="term" value="F:proton-transporting ATP synthase activity, rotational mechanism"/>
    <property type="evidence" value="ECO:0007669"/>
    <property type="project" value="InterPro"/>
</dbReference>
<dbReference type="CDD" id="cd01132">
    <property type="entry name" value="F1-ATPase_alpha_CD"/>
    <property type="match status" value="1"/>
</dbReference>
<evidence type="ECO:0000256" key="9">
    <source>
        <dbReference type="ARBA" id="ARBA00023196"/>
    </source>
</evidence>
<evidence type="ECO:0000256" key="11">
    <source>
        <dbReference type="RuleBase" id="RU000341"/>
    </source>
</evidence>
<evidence type="ECO:0000256" key="5">
    <source>
        <dbReference type="ARBA" id="ARBA00022781"/>
    </source>
</evidence>
<dbReference type="Pfam" id="PF00006">
    <property type="entry name" value="ATP-synt_ab"/>
    <property type="match status" value="1"/>
</dbReference>
<dbReference type="InterPro" id="IPR027417">
    <property type="entry name" value="P-loop_NTPase"/>
</dbReference>
<keyword evidence="10 12" id="KW-0066">ATP synthesis</keyword>
<dbReference type="AlphaFoldDB" id="I2CSU1"/>
<evidence type="ECO:0000256" key="1">
    <source>
        <dbReference type="ARBA" id="ARBA00004370"/>
    </source>
</evidence>
<keyword evidence="4 12" id="KW-0547">Nucleotide-binding</keyword>
<evidence type="ECO:0000256" key="6">
    <source>
        <dbReference type="ARBA" id="ARBA00022840"/>
    </source>
</evidence>
<keyword evidence="11 15" id="KW-0150">Chloroplast</keyword>
<comment type="similarity">
    <text evidence="2">Belongs to the ATPase alpha/beta chains family.</text>
</comment>
<dbReference type="CDD" id="cd18113">
    <property type="entry name" value="ATP-synt_F1_alpha_C"/>
    <property type="match status" value="1"/>
</dbReference>
<evidence type="ECO:0000256" key="10">
    <source>
        <dbReference type="ARBA" id="ARBA00023310"/>
    </source>
</evidence>
<dbReference type="FunFam" id="3.40.50.300:FF:002432">
    <property type="entry name" value="ATP synthase subunit alpha, mitochondrial"/>
    <property type="match status" value="1"/>
</dbReference>
<dbReference type="InterPro" id="IPR000194">
    <property type="entry name" value="ATPase_F1/V1/A1_a/bsu_nucl-bd"/>
</dbReference>
<comment type="catalytic activity">
    <reaction evidence="12">
        <text>ATP + H2O + 4 H(+)(in) = ADP + phosphate + 5 H(+)(out)</text>
        <dbReference type="Rhea" id="RHEA:57720"/>
        <dbReference type="ChEBI" id="CHEBI:15377"/>
        <dbReference type="ChEBI" id="CHEBI:15378"/>
        <dbReference type="ChEBI" id="CHEBI:30616"/>
        <dbReference type="ChEBI" id="CHEBI:43474"/>
        <dbReference type="ChEBI" id="CHEBI:456216"/>
        <dbReference type="EC" id="7.1.2.2"/>
    </reaction>
</comment>
<organism evidence="15">
    <name type="scientific">Amphidinium carterae</name>
    <name type="common">Dinoflagellate</name>
    <dbReference type="NCBI Taxonomy" id="2961"/>
    <lineage>
        <taxon>Eukaryota</taxon>
        <taxon>Sar</taxon>
        <taxon>Alveolata</taxon>
        <taxon>Dinophyceae</taxon>
        <taxon>Amphidiniales</taxon>
        <taxon>Amphidiniaceae</taxon>
        <taxon>Amphidinium</taxon>
    </lineage>
</organism>
<dbReference type="SUPFAM" id="SSF47917">
    <property type="entry name" value="C-terminal domain of alpha and beta subunits of F1 ATP synthase"/>
    <property type="match status" value="1"/>
</dbReference>
<dbReference type="Gene3D" id="1.20.150.20">
    <property type="entry name" value="ATP synthase alpha/beta chain, C-terminal domain"/>
    <property type="match status" value="1"/>
</dbReference>
<dbReference type="InterPro" id="IPR000793">
    <property type="entry name" value="ATP_synth_asu_C"/>
</dbReference>
<geneLocation type="chloroplast" evidence="15"/>
<evidence type="ECO:0000256" key="7">
    <source>
        <dbReference type="ARBA" id="ARBA00023065"/>
    </source>
</evidence>
<evidence type="ECO:0000256" key="12">
    <source>
        <dbReference type="RuleBase" id="RU004286"/>
    </source>
</evidence>
<protein>
    <recommendedName>
        <fullName evidence="12">ATP synthase subunit alpha, chloroplastic</fullName>
        <ecNumber evidence="12">7.1.2.2</ecNumber>
    </recommendedName>
</protein>
<proteinExistence type="evidence at transcript level"/>
<dbReference type="GO" id="GO:0016787">
    <property type="term" value="F:hydrolase activity"/>
    <property type="evidence" value="ECO:0007669"/>
    <property type="project" value="UniProtKB-KW"/>
</dbReference>
<dbReference type="PANTHER" id="PTHR48082:SF2">
    <property type="entry name" value="ATP SYNTHASE SUBUNIT ALPHA, MITOCHONDRIAL"/>
    <property type="match status" value="1"/>
</dbReference>
<feature type="domain" description="ATPase F1/V1/A1 complex alpha/beta subunit nucleotide-binding" evidence="13">
    <location>
        <begin position="124"/>
        <end position="339"/>
    </location>
</feature>
<evidence type="ECO:0000256" key="2">
    <source>
        <dbReference type="ARBA" id="ARBA00008936"/>
    </source>
</evidence>
<reference evidence="15" key="1">
    <citation type="journal article" date="2012" name="Plant Mol. Biol.">
        <title>Polyuridylylation and processing of transcripts from multiple gene minicircles in chloroplasts of the dinoflagellate Amphidinium carterae.</title>
        <authorList>
            <person name="Barbrook A.C."/>
            <person name="Dorrell R.G."/>
            <person name="Burrows J."/>
            <person name="Plenderleith L.J."/>
            <person name="Nisbet R.E."/>
            <person name="Howe C.J."/>
        </authorList>
    </citation>
    <scope>NUCLEOTIDE SEQUENCE</scope>
    <source>
        <strain evidence="15">CCAP 1102/6</strain>
    </source>
</reference>
<keyword evidence="6 12" id="KW-0067">ATP-binding</keyword>
<keyword evidence="3 12" id="KW-0813">Transport</keyword>
<keyword evidence="12 15" id="KW-0934">Plastid</keyword>
<sequence length="464" mass="49702">MSNYAAAFTGEIFQCDTTESFSTDVVYGLVVSVTSTPSSSVTVGGLLLNPKVGTSAGTLISGTYSLASLYLGRYSSSCFMEPTGGLIVSSGTESSVECDMAWMLETPAPSIVSRQSVCEPLATGIVSIDAMIPIGRGQRELIIGDRQTGKTSICLDTIVNLKYEKVLSVYVPVGQKAASVLDAYQQLVKRDVYQALAIVMASASTSAVMQYLSVYAGTALAEFFMYNLSLPVFIAYDDLAKQASAYREISLLLRRPPGREAFPGDIFYVHSRLLERSAKLNYACGSGSITAFPIVETLAQDVSAFIPTNLISITDGQLFLSTDLFNQGIKPAIDVGISVTRVGSAAQQDQMKMVAGRLKLTLAQFVELEAFSQFASDLGEDTARALANGRRIREVLKQDVASPMSIPQQCAVLSLAGSGVLARIPSDSLVKVFLGYFLSLPSWCFLYVSTKVLAVALIDYVVSK</sequence>
<evidence type="ECO:0000256" key="3">
    <source>
        <dbReference type="ARBA" id="ARBA00022448"/>
    </source>
</evidence>
<evidence type="ECO:0000259" key="14">
    <source>
        <dbReference type="Pfam" id="PF00306"/>
    </source>
</evidence>
<keyword evidence="7 12" id="KW-0406">Ion transport</keyword>
<dbReference type="InterPro" id="IPR038376">
    <property type="entry name" value="ATP_synth_asu_C_sf"/>
</dbReference>
<dbReference type="EMBL" id="JQ885465">
    <property type="protein sequence ID" value="AFJ70028.1"/>
    <property type="molecule type" value="mRNA"/>
</dbReference>
<dbReference type="GO" id="GO:0045259">
    <property type="term" value="C:proton-transporting ATP synthase complex"/>
    <property type="evidence" value="ECO:0007669"/>
    <property type="project" value="UniProtKB-KW"/>
</dbReference>
<dbReference type="GO" id="GO:0009535">
    <property type="term" value="C:chloroplast thylakoid membrane"/>
    <property type="evidence" value="ECO:0007669"/>
    <property type="project" value="UniProtKB-SubCell"/>
</dbReference>
<accession>I2CSU1</accession>
<keyword evidence="8 12" id="KW-0472">Membrane</keyword>
<dbReference type="EC" id="7.1.2.2" evidence="12"/>
<dbReference type="SUPFAM" id="SSF52540">
    <property type="entry name" value="P-loop containing nucleoside triphosphate hydrolases"/>
    <property type="match status" value="1"/>
</dbReference>
<comment type="subcellular location">
    <subcellularLocation>
        <location evidence="1">Membrane</location>
    </subcellularLocation>
    <subcellularLocation>
        <location evidence="11">Plastid</location>
        <location evidence="11">Chloroplast thylakoid membrane</location>
        <topology evidence="11">Peripheral membrane protein</topology>
    </subcellularLocation>
</comment>
<keyword evidence="5 12" id="KW-0375">Hydrogen ion transport</keyword>